<feature type="compositionally biased region" description="Low complexity" evidence="1">
    <location>
        <begin position="338"/>
        <end position="349"/>
    </location>
</feature>
<evidence type="ECO:0000256" key="1">
    <source>
        <dbReference type="SAM" id="MobiDB-lite"/>
    </source>
</evidence>
<dbReference type="OrthoDB" id="3271284at2759"/>
<sequence length="410" mass="45062">MKSFSVLNFRRGRKATNRPSPAPPVPDKPASPASFFSPGSPLLELAPHLPPEMRDAKSDVETPPSDATTIVKPPRPPRINTPELNLDLSFDSTFSMPELFLVRNSSTSALEEKISEGAVREIESYNMLQANGRPVHDTDPSQASIISSAWTYTSDQLQEIVGRAIRSGTDSSSIRLLNPDTLDTDLPEEEERLEAKRDQLKSKFRTNSRRRRLLLRELEQTTDAGSLRRLATELAEENVLSDQLTDELYTVGDLLSQLGRLRDAHCSSALSMALRKLNSSLVRTKAEVLELQTKAGQLEAEREEAWAVAESVEHQLNDLRQQLDEMTQPKAVDEDGLSRSASARSSRVSAARKVSLRASKASLRLSAGRSKSMRSSSSSLLQSLSEESAAANMLVDGETADPDSQSDIPV</sequence>
<evidence type="ECO:0000313" key="3">
    <source>
        <dbReference type="Proteomes" id="UP000076842"/>
    </source>
</evidence>
<feature type="compositionally biased region" description="Basic and acidic residues" evidence="1">
    <location>
        <begin position="51"/>
        <end position="60"/>
    </location>
</feature>
<feature type="compositionally biased region" description="Low complexity" evidence="1">
    <location>
        <begin position="363"/>
        <end position="391"/>
    </location>
</feature>
<organism evidence="2 3">
    <name type="scientific">Calocera cornea HHB12733</name>
    <dbReference type="NCBI Taxonomy" id="1353952"/>
    <lineage>
        <taxon>Eukaryota</taxon>
        <taxon>Fungi</taxon>
        <taxon>Dikarya</taxon>
        <taxon>Basidiomycota</taxon>
        <taxon>Agaricomycotina</taxon>
        <taxon>Dacrymycetes</taxon>
        <taxon>Dacrymycetales</taxon>
        <taxon>Dacrymycetaceae</taxon>
        <taxon>Calocera</taxon>
    </lineage>
</organism>
<gene>
    <name evidence="2" type="ORF">CALCODRAFT_481066</name>
</gene>
<name>A0A165I0K1_9BASI</name>
<reference evidence="2 3" key="1">
    <citation type="journal article" date="2016" name="Mol. Biol. Evol.">
        <title>Comparative Genomics of Early-Diverging Mushroom-Forming Fungi Provides Insights into the Origins of Lignocellulose Decay Capabilities.</title>
        <authorList>
            <person name="Nagy L.G."/>
            <person name="Riley R."/>
            <person name="Tritt A."/>
            <person name="Adam C."/>
            <person name="Daum C."/>
            <person name="Floudas D."/>
            <person name="Sun H."/>
            <person name="Yadav J.S."/>
            <person name="Pangilinan J."/>
            <person name="Larsson K.H."/>
            <person name="Matsuura K."/>
            <person name="Barry K."/>
            <person name="Labutti K."/>
            <person name="Kuo R."/>
            <person name="Ohm R.A."/>
            <person name="Bhattacharya S.S."/>
            <person name="Shirouzu T."/>
            <person name="Yoshinaga Y."/>
            <person name="Martin F.M."/>
            <person name="Grigoriev I.V."/>
            <person name="Hibbett D.S."/>
        </authorList>
    </citation>
    <scope>NUCLEOTIDE SEQUENCE [LARGE SCALE GENOMIC DNA]</scope>
    <source>
        <strain evidence="2 3">HHB12733</strain>
    </source>
</reference>
<feature type="region of interest" description="Disordered" evidence="1">
    <location>
        <begin position="363"/>
        <end position="410"/>
    </location>
</feature>
<feature type="compositionally biased region" description="Pro residues" evidence="1">
    <location>
        <begin position="20"/>
        <end position="29"/>
    </location>
</feature>
<dbReference type="AlphaFoldDB" id="A0A165I0K1"/>
<dbReference type="InParanoid" id="A0A165I0K1"/>
<evidence type="ECO:0000313" key="2">
    <source>
        <dbReference type="EMBL" id="KZT59981.1"/>
    </source>
</evidence>
<feature type="region of interest" description="Disordered" evidence="1">
    <location>
        <begin position="1"/>
        <end position="83"/>
    </location>
</feature>
<protein>
    <submittedName>
        <fullName evidence="2">Uncharacterized protein</fullName>
    </submittedName>
</protein>
<dbReference type="EMBL" id="KV423935">
    <property type="protein sequence ID" value="KZT59981.1"/>
    <property type="molecule type" value="Genomic_DNA"/>
</dbReference>
<proteinExistence type="predicted"/>
<feature type="region of interest" description="Disordered" evidence="1">
    <location>
        <begin position="328"/>
        <end position="349"/>
    </location>
</feature>
<dbReference type="Proteomes" id="UP000076842">
    <property type="component" value="Unassembled WGS sequence"/>
</dbReference>
<accession>A0A165I0K1</accession>
<feature type="compositionally biased region" description="Low complexity" evidence="1">
    <location>
        <begin position="30"/>
        <end position="47"/>
    </location>
</feature>
<keyword evidence="3" id="KW-1185">Reference proteome</keyword>
<dbReference type="STRING" id="1353952.A0A165I0K1"/>